<dbReference type="SUPFAM" id="SSF51126">
    <property type="entry name" value="Pectin lyase-like"/>
    <property type="match status" value="1"/>
</dbReference>
<reference evidence="1 2" key="1">
    <citation type="submission" date="2020-10" db="EMBL/GenBank/DDBJ databases">
        <authorList>
            <person name="Castelo-Branco R."/>
            <person name="Eusebio N."/>
            <person name="Adriana R."/>
            <person name="Vieira A."/>
            <person name="Brugerolle De Fraissinette N."/>
            <person name="Rezende De Castro R."/>
            <person name="Schneider M.P."/>
            <person name="Vasconcelos V."/>
            <person name="Leao P.N."/>
        </authorList>
    </citation>
    <scope>NUCLEOTIDE SEQUENCE [LARGE SCALE GENOMIC DNA]</scope>
    <source>
        <strain evidence="1 2">LEGE 00250</strain>
    </source>
</reference>
<organism evidence="1 2">
    <name type="scientific">Sphaerospermopsis aphanizomenoides LEGE 00250</name>
    <dbReference type="NCBI Taxonomy" id="2777972"/>
    <lineage>
        <taxon>Bacteria</taxon>
        <taxon>Bacillati</taxon>
        <taxon>Cyanobacteriota</taxon>
        <taxon>Cyanophyceae</taxon>
        <taxon>Nostocales</taxon>
        <taxon>Aphanizomenonaceae</taxon>
        <taxon>Sphaerospermopsis</taxon>
        <taxon>Sphaerospermopsis aphanizomenoides</taxon>
    </lineage>
</organism>
<evidence type="ECO:0000313" key="1">
    <source>
        <dbReference type="EMBL" id="MBE9236769.1"/>
    </source>
</evidence>
<protein>
    <submittedName>
        <fullName evidence="1">Uncharacterized protein</fullName>
    </submittedName>
</protein>
<proteinExistence type="predicted"/>
<sequence>MATPGEDVVILPGIYREDLRVRRGGRPNRPITFRAQQPGTVTITNAVPPQVTQYLTWRSHGNGLYSTIFTAYKFSNTLLKPNARTKLMVS</sequence>
<dbReference type="Gene3D" id="2.160.20.10">
    <property type="entry name" value="Single-stranded right-handed beta-helix, Pectin lyase-like"/>
    <property type="match status" value="1"/>
</dbReference>
<dbReference type="InterPro" id="IPR011050">
    <property type="entry name" value="Pectin_lyase_fold/virulence"/>
</dbReference>
<dbReference type="InterPro" id="IPR012334">
    <property type="entry name" value="Pectin_lyas_fold"/>
</dbReference>
<dbReference type="EMBL" id="JADEWB010000061">
    <property type="protein sequence ID" value="MBE9236769.1"/>
    <property type="molecule type" value="Genomic_DNA"/>
</dbReference>
<dbReference type="Proteomes" id="UP000606776">
    <property type="component" value="Unassembled WGS sequence"/>
</dbReference>
<gene>
    <name evidence="1" type="ORF">IQ227_12215</name>
</gene>
<dbReference type="RefSeq" id="WP_193942873.1">
    <property type="nucleotide sequence ID" value="NZ_JADEWB010000061.1"/>
</dbReference>
<comment type="caution">
    <text evidence="1">The sequence shown here is derived from an EMBL/GenBank/DDBJ whole genome shotgun (WGS) entry which is preliminary data.</text>
</comment>
<accession>A0ABR9VE46</accession>
<keyword evidence="2" id="KW-1185">Reference proteome</keyword>
<evidence type="ECO:0000313" key="2">
    <source>
        <dbReference type="Proteomes" id="UP000606776"/>
    </source>
</evidence>
<name>A0ABR9VE46_9CYAN</name>